<feature type="transmembrane region" description="Helical" evidence="5">
    <location>
        <begin position="215"/>
        <end position="236"/>
    </location>
</feature>
<dbReference type="PANTHER" id="PTHR22911:SF6">
    <property type="entry name" value="SOLUTE CARRIER FAMILY 35 MEMBER G1"/>
    <property type="match status" value="1"/>
</dbReference>
<comment type="subcellular location">
    <subcellularLocation>
        <location evidence="1">Membrane</location>
        <topology evidence="1">Multi-pass membrane protein</topology>
    </subcellularLocation>
</comment>
<dbReference type="InterPro" id="IPR000620">
    <property type="entry name" value="EamA_dom"/>
</dbReference>
<dbReference type="Gene3D" id="1.10.3730.20">
    <property type="match status" value="1"/>
</dbReference>
<feature type="transmembrane region" description="Helical" evidence="5">
    <location>
        <begin position="155"/>
        <end position="177"/>
    </location>
</feature>
<protein>
    <submittedName>
        <fullName evidence="7">S-adenosylmethionine uptake transporter</fullName>
    </submittedName>
</protein>
<feature type="domain" description="EamA" evidence="6">
    <location>
        <begin position="17"/>
        <end position="149"/>
    </location>
</feature>
<dbReference type="Proteomes" id="UP001268089">
    <property type="component" value="Unassembled WGS sequence"/>
</dbReference>
<proteinExistence type="predicted"/>
<evidence type="ECO:0000313" key="7">
    <source>
        <dbReference type="EMBL" id="MDR7306739.1"/>
    </source>
</evidence>
<evidence type="ECO:0000256" key="1">
    <source>
        <dbReference type="ARBA" id="ARBA00004141"/>
    </source>
</evidence>
<dbReference type="RefSeq" id="WP_310342208.1">
    <property type="nucleotide sequence ID" value="NZ_JAVDXO010000004.1"/>
</dbReference>
<feature type="transmembrane region" description="Helical" evidence="5">
    <location>
        <begin position="50"/>
        <end position="70"/>
    </location>
</feature>
<dbReference type="PROSITE" id="PS51257">
    <property type="entry name" value="PROKAR_LIPOPROTEIN"/>
    <property type="match status" value="1"/>
</dbReference>
<comment type="caution">
    <text evidence="7">The sequence shown here is derived from an EMBL/GenBank/DDBJ whole genome shotgun (WGS) entry which is preliminary data.</text>
</comment>
<keyword evidence="4 5" id="KW-0472">Membrane</keyword>
<feature type="domain" description="EamA" evidence="6">
    <location>
        <begin position="159"/>
        <end position="288"/>
    </location>
</feature>
<feature type="transmembrane region" description="Helical" evidence="5">
    <location>
        <begin position="82"/>
        <end position="101"/>
    </location>
</feature>
<keyword evidence="8" id="KW-1185">Reference proteome</keyword>
<gene>
    <name evidence="7" type="ORF">J2X15_002025</name>
</gene>
<accession>A0ABU1ZMF8</accession>
<dbReference type="InterPro" id="IPR037185">
    <property type="entry name" value="EmrE-like"/>
</dbReference>
<evidence type="ECO:0000256" key="2">
    <source>
        <dbReference type="ARBA" id="ARBA00022692"/>
    </source>
</evidence>
<feature type="transmembrane region" description="Helical" evidence="5">
    <location>
        <begin position="132"/>
        <end position="149"/>
    </location>
</feature>
<feature type="transmembrane region" description="Helical" evidence="5">
    <location>
        <begin position="248"/>
        <end position="265"/>
    </location>
</feature>
<dbReference type="SUPFAM" id="SSF103481">
    <property type="entry name" value="Multidrug resistance efflux transporter EmrE"/>
    <property type="match status" value="2"/>
</dbReference>
<name>A0ABU1ZMF8_9BURK</name>
<evidence type="ECO:0000256" key="5">
    <source>
        <dbReference type="SAM" id="Phobius"/>
    </source>
</evidence>
<keyword evidence="2 5" id="KW-0812">Transmembrane</keyword>
<evidence type="ECO:0000256" key="3">
    <source>
        <dbReference type="ARBA" id="ARBA00022989"/>
    </source>
</evidence>
<sequence length="298" mass="31951">MVSRLRARWLALAGNTRGVLLVVLAMACWSVLDACNKRLMATGIAPKQVLFLQATVVLAMLAPVVAWTRGRIVATRQPRIHLLRAVFIVTSAWCAAYAVSHLPLAEASAYLMTGSLFMLPMGVWFLREQPHWLRWSGVVVGFGGVLVILQPGAEAFHPAALVALFGALMESMLGVVLKKYSGQEHPIAVLTWSQVACWLTFGVFTGFTLPSVPVALWPLLPVVGVAAAGIYLSYFFAYRAGDASAVEAGSFSLLLFSPTLGWLLFAEAPDLAFWLGAGLLVCGIALVIVEPTGRVGGE</sequence>
<organism evidence="7 8">
    <name type="scientific">Rhodoferax saidenbachensis</name>
    <dbReference type="NCBI Taxonomy" id="1484693"/>
    <lineage>
        <taxon>Bacteria</taxon>
        <taxon>Pseudomonadati</taxon>
        <taxon>Pseudomonadota</taxon>
        <taxon>Betaproteobacteria</taxon>
        <taxon>Burkholderiales</taxon>
        <taxon>Comamonadaceae</taxon>
        <taxon>Rhodoferax</taxon>
    </lineage>
</organism>
<feature type="transmembrane region" description="Helical" evidence="5">
    <location>
        <begin position="271"/>
        <end position="289"/>
    </location>
</feature>
<evidence type="ECO:0000256" key="4">
    <source>
        <dbReference type="ARBA" id="ARBA00023136"/>
    </source>
</evidence>
<feature type="transmembrane region" description="Helical" evidence="5">
    <location>
        <begin position="107"/>
        <end position="125"/>
    </location>
</feature>
<evidence type="ECO:0000259" key="6">
    <source>
        <dbReference type="Pfam" id="PF00892"/>
    </source>
</evidence>
<keyword evidence="3 5" id="KW-1133">Transmembrane helix</keyword>
<dbReference type="EMBL" id="JAVDXO010000004">
    <property type="protein sequence ID" value="MDR7306739.1"/>
    <property type="molecule type" value="Genomic_DNA"/>
</dbReference>
<dbReference type="Pfam" id="PF00892">
    <property type="entry name" value="EamA"/>
    <property type="match status" value="2"/>
</dbReference>
<feature type="transmembrane region" description="Helical" evidence="5">
    <location>
        <begin position="189"/>
        <end position="209"/>
    </location>
</feature>
<reference evidence="7 8" key="1">
    <citation type="submission" date="2023-07" db="EMBL/GenBank/DDBJ databases">
        <title>Sorghum-associated microbial communities from plants grown in Nebraska, USA.</title>
        <authorList>
            <person name="Schachtman D."/>
        </authorList>
    </citation>
    <scope>NUCLEOTIDE SEQUENCE [LARGE SCALE GENOMIC DNA]</scope>
    <source>
        <strain evidence="7 8">BE308</strain>
    </source>
</reference>
<dbReference type="PANTHER" id="PTHR22911">
    <property type="entry name" value="ACYL-MALONYL CONDENSING ENZYME-RELATED"/>
    <property type="match status" value="1"/>
</dbReference>
<evidence type="ECO:0000313" key="8">
    <source>
        <dbReference type="Proteomes" id="UP001268089"/>
    </source>
</evidence>